<dbReference type="InterPro" id="IPR003594">
    <property type="entry name" value="HATPase_dom"/>
</dbReference>
<keyword evidence="13 14" id="KW-0472">Membrane</keyword>
<keyword evidence="19" id="KW-1185">Reference proteome</keyword>
<dbReference type="SUPFAM" id="SSF47384">
    <property type="entry name" value="Homodimeric domain of signal transducing histidine kinase"/>
    <property type="match status" value="1"/>
</dbReference>
<dbReference type="AlphaFoldDB" id="A0A2K9E3Z3"/>
<sequence>MLKTLFSKIVVIFIVILLISTSITGVMLYFFLGNFVSQEKEYELNESASIINNYLIYVNENSNTGNIAIHRLHRYYFEELLKTFSYNTDSIIWIVSPDGKILESVGTDRLGDEIVSKLYEGGIFRLPDERQYHRVMQGNEDYIRERGDFYGLFKETGVSWLTVARPLIIDGEVVLAVYLHTPIPEVERARTVVFNFFIFSVIVSVIISVILIYIFSLRLSSPLKKINEAAKLIANGEFGKRLDISSSDEIGELADSFNNMASALEKIEEMRRGFIANVSHELRTPMTSIRGFIEGILDGTIPEEKHRDYLNIVKDETMRLNRLTTDLLDLARMESGEMELHMVSFNINELIRRSIIKMQSHIIKKKIFVKANFEKEDMFAEGDVDSIERVILNLIYNAVKFVAEEGRIILTTKYYKDKILVSVEDNGIGISEDEIDLIWERFYKSDKSRGIEKKGTGLGLAIVKNIIQEHKQEIWVESELGEGTKFSFTLNRGISVK</sequence>
<dbReference type="Gene3D" id="3.30.565.10">
    <property type="entry name" value="Histidine kinase-like ATPase, C-terminal domain"/>
    <property type="match status" value="1"/>
</dbReference>
<dbReference type="InterPro" id="IPR005467">
    <property type="entry name" value="His_kinase_dom"/>
</dbReference>
<evidence type="ECO:0000256" key="4">
    <source>
        <dbReference type="ARBA" id="ARBA00022475"/>
    </source>
</evidence>
<keyword evidence="5" id="KW-0597">Phosphoprotein</keyword>
<evidence type="ECO:0000256" key="1">
    <source>
        <dbReference type="ARBA" id="ARBA00000085"/>
    </source>
</evidence>
<dbReference type="FunFam" id="3.30.565.10:FF:000006">
    <property type="entry name" value="Sensor histidine kinase WalK"/>
    <property type="match status" value="1"/>
</dbReference>
<dbReference type="InterPro" id="IPR036890">
    <property type="entry name" value="HATPase_C_sf"/>
</dbReference>
<proteinExistence type="predicted"/>
<evidence type="ECO:0000256" key="2">
    <source>
        <dbReference type="ARBA" id="ARBA00004651"/>
    </source>
</evidence>
<feature type="transmembrane region" description="Helical" evidence="14">
    <location>
        <begin position="192"/>
        <end position="215"/>
    </location>
</feature>
<evidence type="ECO:0000313" key="19">
    <source>
        <dbReference type="Proteomes" id="UP000233534"/>
    </source>
</evidence>
<keyword evidence="8" id="KW-0547">Nucleotide-binding</keyword>
<dbReference type="RefSeq" id="WP_101302269.1">
    <property type="nucleotide sequence ID" value="NZ_CP025197.1"/>
</dbReference>
<evidence type="ECO:0000256" key="9">
    <source>
        <dbReference type="ARBA" id="ARBA00022777"/>
    </source>
</evidence>
<dbReference type="InterPro" id="IPR003661">
    <property type="entry name" value="HisK_dim/P_dom"/>
</dbReference>
<dbReference type="SUPFAM" id="SSF55874">
    <property type="entry name" value="ATPase domain of HSP90 chaperone/DNA topoisomerase II/histidine kinase"/>
    <property type="match status" value="1"/>
</dbReference>
<dbReference type="Proteomes" id="UP000233534">
    <property type="component" value="Chromosome"/>
</dbReference>
<dbReference type="SMART" id="SM00388">
    <property type="entry name" value="HisKA"/>
    <property type="match status" value="1"/>
</dbReference>
<evidence type="ECO:0000256" key="10">
    <source>
        <dbReference type="ARBA" id="ARBA00022840"/>
    </source>
</evidence>
<reference evidence="18 20" key="2">
    <citation type="journal article" date="2018" name="Syst. Appl. Microbiol.">
        <title>Characterization and high-quality draft genome sequence of Herbivorax saccincola A7, an anaerobic, alkaliphilic, thermophilic, cellulolytic, and xylanolytic bacterium.</title>
        <authorList>
            <person name="Aikawa S."/>
            <person name="Baramee S."/>
            <person name="Sermsathanaswadi J."/>
            <person name="Thianheng P."/>
            <person name="Tachaapaikoon C."/>
            <person name="Shikata A."/>
            <person name="Waeonukul R."/>
            <person name="Pason P."/>
            <person name="Ratanakhanokchai K."/>
            <person name="Kosugi A."/>
        </authorList>
    </citation>
    <scope>NUCLEOTIDE SEQUENCE [LARGE SCALE GENOMIC DNA]</scope>
    <source>
        <strain evidence="18 20">A7</strain>
    </source>
</reference>
<dbReference type="OrthoDB" id="9813151at2"/>
<comment type="catalytic activity">
    <reaction evidence="1">
        <text>ATP + protein L-histidine = ADP + protein N-phospho-L-histidine.</text>
        <dbReference type="EC" id="2.7.13.3"/>
    </reaction>
</comment>
<dbReference type="InterPro" id="IPR004358">
    <property type="entry name" value="Sig_transdc_His_kin-like_C"/>
</dbReference>
<dbReference type="PANTHER" id="PTHR45528:SF1">
    <property type="entry name" value="SENSOR HISTIDINE KINASE CPXA"/>
    <property type="match status" value="1"/>
</dbReference>
<dbReference type="EMBL" id="CP025197">
    <property type="protein sequence ID" value="AUG58109.1"/>
    <property type="molecule type" value="Genomic_DNA"/>
</dbReference>
<evidence type="ECO:0000256" key="5">
    <source>
        <dbReference type="ARBA" id="ARBA00022553"/>
    </source>
</evidence>
<keyword evidence="10" id="KW-0067">ATP-binding</keyword>
<dbReference type="InterPro" id="IPR036097">
    <property type="entry name" value="HisK_dim/P_sf"/>
</dbReference>
<dbReference type="EMBL" id="NEMB01000003">
    <property type="protein sequence ID" value="PQQ67992.1"/>
    <property type="molecule type" value="Genomic_DNA"/>
</dbReference>
<evidence type="ECO:0000313" key="17">
    <source>
        <dbReference type="EMBL" id="AUG58109.1"/>
    </source>
</evidence>
<dbReference type="Gene3D" id="1.10.287.130">
    <property type="match status" value="1"/>
</dbReference>
<dbReference type="InterPro" id="IPR050398">
    <property type="entry name" value="HssS/ArlS-like"/>
</dbReference>
<dbReference type="PROSITE" id="PS50885">
    <property type="entry name" value="HAMP"/>
    <property type="match status" value="1"/>
</dbReference>
<dbReference type="KEGG" id="hsc:HVS_11070"/>
<dbReference type="GO" id="GO:0000155">
    <property type="term" value="F:phosphorelay sensor kinase activity"/>
    <property type="evidence" value="ECO:0007669"/>
    <property type="project" value="InterPro"/>
</dbReference>
<evidence type="ECO:0000256" key="14">
    <source>
        <dbReference type="SAM" id="Phobius"/>
    </source>
</evidence>
<feature type="domain" description="Histidine kinase" evidence="15">
    <location>
        <begin position="277"/>
        <end position="494"/>
    </location>
</feature>
<evidence type="ECO:0000256" key="8">
    <source>
        <dbReference type="ARBA" id="ARBA00022741"/>
    </source>
</evidence>
<evidence type="ECO:0000256" key="12">
    <source>
        <dbReference type="ARBA" id="ARBA00023012"/>
    </source>
</evidence>
<keyword evidence="7 14" id="KW-0812">Transmembrane</keyword>
<keyword evidence="11 14" id="KW-1133">Transmembrane helix</keyword>
<keyword evidence="9 18" id="KW-0418">Kinase</keyword>
<evidence type="ECO:0000256" key="6">
    <source>
        <dbReference type="ARBA" id="ARBA00022679"/>
    </source>
</evidence>
<dbReference type="CDD" id="cd00082">
    <property type="entry name" value="HisKA"/>
    <property type="match status" value="1"/>
</dbReference>
<dbReference type="InterPro" id="IPR003660">
    <property type="entry name" value="HAMP_dom"/>
</dbReference>
<keyword evidence="6 17" id="KW-0808">Transferase</keyword>
<evidence type="ECO:0000259" key="15">
    <source>
        <dbReference type="PROSITE" id="PS50109"/>
    </source>
</evidence>
<dbReference type="PRINTS" id="PR00344">
    <property type="entry name" value="BCTRLSENSOR"/>
</dbReference>
<dbReference type="FunFam" id="1.10.287.130:FF:000001">
    <property type="entry name" value="Two-component sensor histidine kinase"/>
    <property type="match status" value="1"/>
</dbReference>
<dbReference type="EC" id="2.7.13.3" evidence="3"/>
<dbReference type="SUPFAM" id="SSF158472">
    <property type="entry name" value="HAMP domain-like"/>
    <property type="match status" value="1"/>
</dbReference>
<evidence type="ECO:0000259" key="16">
    <source>
        <dbReference type="PROSITE" id="PS50885"/>
    </source>
</evidence>
<dbReference type="Pfam" id="PF00512">
    <property type="entry name" value="HisKA"/>
    <property type="match status" value="1"/>
</dbReference>
<protein>
    <recommendedName>
        <fullName evidence="3">histidine kinase</fullName>
        <ecNumber evidence="3">2.7.13.3</ecNumber>
    </recommendedName>
</protein>
<dbReference type="Pfam" id="PF02518">
    <property type="entry name" value="HATPase_c"/>
    <property type="match status" value="1"/>
</dbReference>
<evidence type="ECO:0000256" key="13">
    <source>
        <dbReference type="ARBA" id="ARBA00023136"/>
    </source>
</evidence>
<feature type="domain" description="HAMP" evidence="16">
    <location>
        <begin position="217"/>
        <end position="269"/>
    </location>
</feature>
<keyword evidence="4" id="KW-1003">Cell membrane</keyword>
<evidence type="ECO:0000256" key="11">
    <source>
        <dbReference type="ARBA" id="ARBA00022989"/>
    </source>
</evidence>
<evidence type="ECO:0000256" key="3">
    <source>
        <dbReference type="ARBA" id="ARBA00012438"/>
    </source>
</evidence>
<evidence type="ECO:0000313" key="20">
    <source>
        <dbReference type="Proteomes" id="UP000239720"/>
    </source>
</evidence>
<dbReference type="Proteomes" id="UP000239720">
    <property type="component" value="Unassembled WGS sequence"/>
</dbReference>
<dbReference type="Pfam" id="PF00672">
    <property type="entry name" value="HAMP"/>
    <property type="match status" value="1"/>
</dbReference>
<reference evidence="17 19" key="1">
    <citation type="submission" date="2017-12" db="EMBL/GenBank/DDBJ databases">
        <title>Complete genome sequence of Herbivorax saccincola GGR1, a novel Cellulosome-producing hydrolytic bacterium in a thermophilic biogas plant, established by Illumina and Nanopore MinION sequencing.</title>
        <authorList>
            <person name="Pechtl A."/>
            <person name="Ruckert C."/>
            <person name="Koeck D.E."/>
            <person name="Maus I."/>
            <person name="Winkler A."/>
            <person name="Kalinowski J."/>
            <person name="Puhler A."/>
            <person name="Schwarz W.W."/>
            <person name="Zverlov V.V."/>
            <person name="Schluter A."/>
            <person name="Liebl W."/>
        </authorList>
    </citation>
    <scope>NUCLEOTIDE SEQUENCE [LARGE SCALE GENOMIC DNA]</scope>
    <source>
        <strain evidence="17">GGR1</strain>
        <strain evidence="19">SR1</strain>
    </source>
</reference>
<comment type="subcellular location">
    <subcellularLocation>
        <location evidence="2">Cell membrane</location>
        <topology evidence="2">Multi-pass membrane protein</topology>
    </subcellularLocation>
</comment>
<dbReference type="PANTHER" id="PTHR45528">
    <property type="entry name" value="SENSOR HISTIDINE KINASE CPXA"/>
    <property type="match status" value="1"/>
</dbReference>
<dbReference type="CDD" id="cd00075">
    <property type="entry name" value="HATPase"/>
    <property type="match status" value="1"/>
</dbReference>
<feature type="transmembrane region" description="Helical" evidence="14">
    <location>
        <begin position="6"/>
        <end position="32"/>
    </location>
</feature>
<evidence type="ECO:0000313" key="18">
    <source>
        <dbReference type="EMBL" id="PQQ67992.1"/>
    </source>
</evidence>
<gene>
    <name evidence="17" type="primary">phoR4</name>
    <name evidence="18" type="ORF">B9R14_15295</name>
    <name evidence="17" type="ORF">HVS_11070</name>
</gene>
<dbReference type="GO" id="GO:0005886">
    <property type="term" value="C:plasma membrane"/>
    <property type="evidence" value="ECO:0007669"/>
    <property type="project" value="UniProtKB-SubCell"/>
</dbReference>
<accession>A0A2K9E3Z3</accession>
<dbReference type="SMART" id="SM00304">
    <property type="entry name" value="HAMP"/>
    <property type="match status" value="1"/>
</dbReference>
<evidence type="ECO:0000256" key="7">
    <source>
        <dbReference type="ARBA" id="ARBA00022692"/>
    </source>
</evidence>
<keyword evidence="12" id="KW-0902">Two-component regulatory system</keyword>
<dbReference type="Gene3D" id="6.10.340.10">
    <property type="match status" value="1"/>
</dbReference>
<dbReference type="PROSITE" id="PS50109">
    <property type="entry name" value="HIS_KIN"/>
    <property type="match status" value="1"/>
</dbReference>
<dbReference type="CDD" id="cd06225">
    <property type="entry name" value="HAMP"/>
    <property type="match status" value="1"/>
</dbReference>
<dbReference type="SMART" id="SM00387">
    <property type="entry name" value="HATPase_c"/>
    <property type="match status" value="1"/>
</dbReference>
<dbReference type="GO" id="GO:0005524">
    <property type="term" value="F:ATP binding"/>
    <property type="evidence" value="ECO:0007669"/>
    <property type="project" value="UniProtKB-KW"/>
</dbReference>
<name>A0A2K9E3Z3_9FIRM</name>
<organism evidence="17 19">
    <name type="scientific">Acetivibrio saccincola</name>
    <dbReference type="NCBI Taxonomy" id="1677857"/>
    <lineage>
        <taxon>Bacteria</taxon>
        <taxon>Bacillati</taxon>
        <taxon>Bacillota</taxon>
        <taxon>Clostridia</taxon>
        <taxon>Eubacteriales</taxon>
        <taxon>Oscillospiraceae</taxon>
        <taxon>Acetivibrio</taxon>
    </lineage>
</organism>